<dbReference type="AlphaFoldDB" id="A0A0E9XYM0"/>
<dbReference type="EMBL" id="GBXM01001051">
    <property type="protein sequence ID" value="JAI07527.1"/>
    <property type="molecule type" value="Transcribed_RNA"/>
</dbReference>
<organism evidence="1">
    <name type="scientific">Anguilla anguilla</name>
    <name type="common">European freshwater eel</name>
    <name type="synonym">Muraena anguilla</name>
    <dbReference type="NCBI Taxonomy" id="7936"/>
    <lineage>
        <taxon>Eukaryota</taxon>
        <taxon>Metazoa</taxon>
        <taxon>Chordata</taxon>
        <taxon>Craniata</taxon>
        <taxon>Vertebrata</taxon>
        <taxon>Euteleostomi</taxon>
        <taxon>Actinopterygii</taxon>
        <taxon>Neopterygii</taxon>
        <taxon>Teleostei</taxon>
        <taxon>Anguilliformes</taxon>
        <taxon>Anguillidae</taxon>
        <taxon>Anguilla</taxon>
    </lineage>
</organism>
<protein>
    <submittedName>
        <fullName evidence="1">Uncharacterized protein</fullName>
    </submittedName>
</protein>
<evidence type="ECO:0000313" key="1">
    <source>
        <dbReference type="EMBL" id="JAI07527.1"/>
    </source>
</evidence>
<name>A0A0E9XYM0_ANGAN</name>
<reference evidence="1" key="1">
    <citation type="submission" date="2014-11" db="EMBL/GenBank/DDBJ databases">
        <authorList>
            <person name="Amaro Gonzalez C."/>
        </authorList>
    </citation>
    <scope>NUCLEOTIDE SEQUENCE</scope>
</reference>
<accession>A0A0E9XYM0</accession>
<proteinExistence type="predicted"/>
<reference evidence="1" key="2">
    <citation type="journal article" date="2015" name="Fish Shellfish Immunol.">
        <title>Early steps in the European eel (Anguilla anguilla)-Vibrio vulnificus interaction in the gills: Role of the RtxA13 toxin.</title>
        <authorList>
            <person name="Callol A."/>
            <person name="Pajuelo D."/>
            <person name="Ebbesson L."/>
            <person name="Teles M."/>
            <person name="MacKenzie S."/>
            <person name="Amaro C."/>
        </authorList>
    </citation>
    <scope>NUCLEOTIDE SEQUENCE</scope>
</reference>
<sequence length="18" mass="1962">MPLKMAPVTVKLVINNGH</sequence>